<dbReference type="EMBL" id="JAENGY010000519">
    <property type="protein sequence ID" value="KAG6961214.1"/>
    <property type="molecule type" value="Genomic_DNA"/>
</dbReference>
<dbReference type="Proteomes" id="UP000709295">
    <property type="component" value="Unassembled WGS sequence"/>
</dbReference>
<protein>
    <submittedName>
        <fullName evidence="1">Uncharacterized protein</fullName>
    </submittedName>
</protein>
<sequence length="82" mass="8799">MNDKASAALTTTEIFIAKPASVALIKAKLSPSKVASVGLGSTVLDKTDPAAVEEVLVDLGKIEHTSLPEQRRYVLTSKRHRQ</sequence>
<dbReference type="AlphaFoldDB" id="A0A8J5IGJ1"/>
<gene>
    <name evidence="1" type="ORF">JG688_00009220</name>
</gene>
<organism evidence="1 2">
    <name type="scientific">Phytophthora aleatoria</name>
    <dbReference type="NCBI Taxonomy" id="2496075"/>
    <lineage>
        <taxon>Eukaryota</taxon>
        <taxon>Sar</taxon>
        <taxon>Stramenopiles</taxon>
        <taxon>Oomycota</taxon>
        <taxon>Peronosporomycetes</taxon>
        <taxon>Peronosporales</taxon>
        <taxon>Peronosporaceae</taxon>
        <taxon>Phytophthora</taxon>
    </lineage>
</organism>
<evidence type="ECO:0000313" key="1">
    <source>
        <dbReference type="EMBL" id="KAG6961214.1"/>
    </source>
</evidence>
<comment type="caution">
    <text evidence="1">The sequence shown here is derived from an EMBL/GenBank/DDBJ whole genome shotgun (WGS) entry which is preliminary data.</text>
</comment>
<proteinExistence type="predicted"/>
<accession>A0A8J5IGJ1</accession>
<name>A0A8J5IGJ1_9STRA</name>
<keyword evidence="2" id="KW-1185">Reference proteome</keyword>
<reference evidence="1" key="1">
    <citation type="submission" date="2021-01" db="EMBL/GenBank/DDBJ databases">
        <title>Phytophthora aleatoria, a newly-described species from Pinus radiata is distinct from Phytophthora cactorum isolates based on comparative genomics.</title>
        <authorList>
            <person name="Mcdougal R."/>
            <person name="Panda P."/>
            <person name="Williams N."/>
            <person name="Studholme D.J."/>
        </authorList>
    </citation>
    <scope>NUCLEOTIDE SEQUENCE</scope>
    <source>
        <strain evidence="1">NZFS 4037</strain>
    </source>
</reference>
<evidence type="ECO:0000313" key="2">
    <source>
        <dbReference type="Proteomes" id="UP000709295"/>
    </source>
</evidence>